<organism evidence="1 3">
    <name type="scientific">Mumia zhuanghuii</name>
    <dbReference type="NCBI Taxonomy" id="2585211"/>
    <lineage>
        <taxon>Bacteria</taxon>
        <taxon>Bacillati</taxon>
        <taxon>Actinomycetota</taxon>
        <taxon>Actinomycetes</taxon>
        <taxon>Propionibacteriales</taxon>
        <taxon>Nocardioidaceae</taxon>
        <taxon>Mumia</taxon>
    </lineage>
</organism>
<proteinExistence type="predicted"/>
<reference evidence="1 3" key="1">
    <citation type="submission" date="2019-05" db="EMBL/GenBank/DDBJ databases">
        <title>Mumia sp. nov., isolated from the intestinal contents of plateau pika (Ochotona curzoniae) in the Qinghai-Tibet plateau of China.</title>
        <authorList>
            <person name="Tian Z."/>
        </authorList>
    </citation>
    <scope>NUCLEOTIDE SEQUENCE [LARGE SCALE GENOMIC DNA]</scope>
    <source>
        <strain evidence="3">527</strain>
        <strain evidence="1">Z527</strain>
    </source>
</reference>
<dbReference type="SUPFAM" id="SSF55031">
    <property type="entry name" value="Bacterial exopeptidase dimerisation domain"/>
    <property type="match status" value="1"/>
</dbReference>
<dbReference type="Proteomes" id="UP000306740">
    <property type="component" value="Unassembled WGS sequence"/>
</dbReference>
<evidence type="ECO:0000313" key="3">
    <source>
        <dbReference type="Proteomes" id="UP000306740"/>
    </source>
</evidence>
<protein>
    <submittedName>
        <fullName evidence="1">Uncharacterized protein</fullName>
    </submittedName>
</protein>
<evidence type="ECO:0000313" key="1">
    <source>
        <dbReference type="EMBL" id="TNC47068.1"/>
    </source>
</evidence>
<gene>
    <name evidence="2" type="ORF">FHE65_03685</name>
    <name evidence="1" type="ORF">FHE65_10620</name>
</gene>
<evidence type="ECO:0000313" key="2">
    <source>
        <dbReference type="EMBL" id="TNC50376.1"/>
    </source>
</evidence>
<dbReference type="RefSeq" id="WP_139105306.1">
    <property type="nucleotide sequence ID" value="NZ_VDFR01000016.1"/>
</dbReference>
<accession>A0A5C4MTG4</accession>
<dbReference type="AlphaFoldDB" id="A0A5C4MTG4"/>
<name>A0A5C4MTG4_9ACTN</name>
<comment type="caution">
    <text evidence="1">The sequence shown here is derived from an EMBL/GenBank/DDBJ whole genome shotgun (WGS) entry which is preliminary data.</text>
</comment>
<dbReference type="EMBL" id="VDFR01000048">
    <property type="protein sequence ID" value="TNC47068.1"/>
    <property type="molecule type" value="Genomic_DNA"/>
</dbReference>
<dbReference type="EMBL" id="VDFR01000016">
    <property type="protein sequence ID" value="TNC50376.1"/>
    <property type="molecule type" value="Genomic_DNA"/>
</dbReference>
<sequence>MEASEVESGPGWTLWRTPGGTWVEVGDDLARVLPDGVDVAVVATAWPRGRWSFGFTGTAVPYEAPMTVRTDPLLTCAMTVLAAAKQARLRDGVRATFGEVQVEAPAVGIGASRVTAVLDVRAESARDRDAVLDAVRAQAQGRAERDRTRVEITAEVVQEAVPFDENAVRHLCGALDAPTLASPGADRAAALAVRGERAVALVVRHRDADVVAAALAALT</sequence>
<dbReference type="Gene3D" id="3.30.70.360">
    <property type="match status" value="1"/>
</dbReference>
<dbReference type="InterPro" id="IPR036264">
    <property type="entry name" value="Bact_exopeptidase_dim_dom"/>
</dbReference>
<dbReference type="Gene3D" id="3.40.630.10">
    <property type="entry name" value="Zn peptidases"/>
    <property type="match status" value="1"/>
</dbReference>
<dbReference type="OrthoDB" id="3828189at2"/>